<keyword evidence="4" id="KW-1185">Reference proteome</keyword>
<dbReference type="EMBL" id="FNSN01000003">
    <property type="protein sequence ID" value="SEB88401.1"/>
    <property type="molecule type" value="Genomic_DNA"/>
</dbReference>
<sequence length="160" mass="16503">MQADPSQNTRRSTCRNAAQTGSINILTLGYVVIALLAAVVLLDVSSVYLDHKKLLSLADGAASAAADAFDITGIEGEGRGHAAVRLNDARVRATAADYLRRSPAAATLEGLALIDASGSPDGRSATVRLTAVARPPLLGVFVPDGIPLESGSTARARLVR</sequence>
<dbReference type="STRING" id="156980.SAMN04489745_1503"/>
<keyword evidence="1" id="KW-0472">Membrane</keyword>
<dbReference type="Proteomes" id="UP000182652">
    <property type="component" value="Unassembled WGS sequence"/>
</dbReference>
<organism evidence="3 4">
    <name type="scientific">Arthrobacter woluwensis</name>
    <dbReference type="NCBI Taxonomy" id="156980"/>
    <lineage>
        <taxon>Bacteria</taxon>
        <taxon>Bacillati</taxon>
        <taxon>Actinomycetota</taxon>
        <taxon>Actinomycetes</taxon>
        <taxon>Micrococcales</taxon>
        <taxon>Micrococcaceae</taxon>
        <taxon>Arthrobacter</taxon>
    </lineage>
</organism>
<gene>
    <name evidence="3" type="ORF">SAMN04489745_1503</name>
</gene>
<keyword evidence="1" id="KW-1133">Transmembrane helix</keyword>
<feature type="domain" description="Putative Flp pilus-assembly TadG-like N-terminal" evidence="2">
    <location>
        <begin position="21"/>
        <end position="68"/>
    </location>
</feature>
<dbReference type="AlphaFoldDB" id="A0A1H4MZB9"/>
<dbReference type="Pfam" id="PF13400">
    <property type="entry name" value="Tad"/>
    <property type="match status" value="1"/>
</dbReference>
<name>A0A1H4MZB9_9MICC</name>
<reference evidence="3 4" key="1">
    <citation type="submission" date="2016-10" db="EMBL/GenBank/DDBJ databases">
        <authorList>
            <person name="de Groot N.N."/>
        </authorList>
    </citation>
    <scope>NUCLEOTIDE SEQUENCE [LARGE SCALE GENOMIC DNA]</scope>
    <source>
        <strain evidence="3 4">DSM 10495</strain>
    </source>
</reference>
<evidence type="ECO:0000259" key="2">
    <source>
        <dbReference type="Pfam" id="PF13400"/>
    </source>
</evidence>
<evidence type="ECO:0000313" key="4">
    <source>
        <dbReference type="Proteomes" id="UP000182652"/>
    </source>
</evidence>
<dbReference type="RefSeq" id="WP_082724007.1">
    <property type="nucleotide sequence ID" value="NZ_FNSN01000003.1"/>
</dbReference>
<proteinExistence type="predicted"/>
<keyword evidence="1" id="KW-0812">Transmembrane</keyword>
<feature type="transmembrane region" description="Helical" evidence="1">
    <location>
        <begin position="21"/>
        <end position="42"/>
    </location>
</feature>
<accession>A0A1H4MZB9</accession>
<protein>
    <submittedName>
        <fullName evidence="3">Putative Flp pilus-assembly TadE/G-like</fullName>
    </submittedName>
</protein>
<dbReference type="InterPro" id="IPR028087">
    <property type="entry name" value="Tad_N"/>
</dbReference>
<evidence type="ECO:0000313" key="3">
    <source>
        <dbReference type="EMBL" id="SEB88401.1"/>
    </source>
</evidence>
<evidence type="ECO:0000256" key="1">
    <source>
        <dbReference type="SAM" id="Phobius"/>
    </source>
</evidence>